<evidence type="ECO:0000313" key="1">
    <source>
        <dbReference type="EMBL" id="GKV46496.1"/>
    </source>
</evidence>
<name>A0AAV5MCB4_9ROSI</name>
<comment type="caution">
    <text evidence="1">The sequence shown here is derived from an EMBL/GenBank/DDBJ whole genome shotgun (WGS) entry which is preliminary data.</text>
</comment>
<reference evidence="1 2" key="1">
    <citation type="journal article" date="2021" name="Commun. Biol.">
        <title>The genome of Shorea leprosula (Dipterocarpaceae) highlights the ecological relevance of drought in aseasonal tropical rainforests.</title>
        <authorList>
            <person name="Ng K.K.S."/>
            <person name="Kobayashi M.J."/>
            <person name="Fawcett J.A."/>
            <person name="Hatakeyama M."/>
            <person name="Paape T."/>
            <person name="Ng C.H."/>
            <person name="Ang C.C."/>
            <person name="Tnah L.H."/>
            <person name="Lee C.T."/>
            <person name="Nishiyama T."/>
            <person name="Sese J."/>
            <person name="O'Brien M.J."/>
            <person name="Copetti D."/>
            <person name="Mohd Noor M.I."/>
            <person name="Ong R.C."/>
            <person name="Putra M."/>
            <person name="Sireger I.Z."/>
            <person name="Indrioko S."/>
            <person name="Kosugi Y."/>
            <person name="Izuno A."/>
            <person name="Isagi Y."/>
            <person name="Lee S.L."/>
            <person name="Shimizu K.K."/>
        </authorList>
    </citation>
    <scope>NUCLEOTIDE SEQUENCE [LARGE SCALE GENOMIC DNA]</scope>
    <source>
        <strain evidence="1">214</strain>
    </source>
</reference>
<dbReference type="AlphaFoldDB" id="A0AAV5MCB4"/>
<evidence type="ECO:0000313" key="2">
    <source>
        <dbReference type="Proteomes" id="UP001054252"/>
    </source>
</evidence>
<protein>
    <submittedName>
        <fullName evidence="1">Uncharacterized protein</fullName>
    </submittedName>
</protein>
<accession>A0AAV5MCB4</accession>
<sequence length="72" mass="8221">MLIRTFFSHLTIDHLTGHRKIYSALRGEDCNMGLGAKYDVLEQCFFLSSNPVAAPCHQHACLAYHQHQLAHR</sequence>
<proteinExistence type="predicted"/>
<organism evidence="1 2">
    <name type="scientific">Rubroshorea leprosula</name>
    <dbReference type="NCBI Taxonomy" id="152421"/>
    <lineage>
        <taxon>Eukaryota</taxon>
        <taxon>Viridiplantae</taxon>
        <taxon>Streptophyta</taxon>
        <taxon>Embryophyta</taxon>
        <taxon>Tracheophyta</taxon>
        <taxon>Spermatophyta</taxon>
        <taxon>Magnoliopsida</taxon>
        <taxon>eudicotyledons</taxon>
        <taxon>Gunneridae</taxon>
        <taxon>Pentapetalae</taxon>
        <taxon>rosids</taxon>
        <taxon>malvids</taxon>
        <taxon>Malvales</taxon>
        <taxon>Dipterocarpaceae</taxon>
        <taxon>Rubroshorea</taxon>
    </lineage>
</organism>
<keyword evidence="2" id="KW-1185">Reference proteome</keyword>
<gene>
    <name evidence="1" type="ORF">SLEP1_g53478</name>
</gene>
<dbReference type="EMBL" id="BPVZ01000209">
    <property type="protein sequence ID" value="GKV46496.1"/>
    <property type="molecule type" value="Genomic_DNA"/>
</dbReference>
<dbReference type="Proteomes" id="UP001054252">
    <property type="component" value="Unassembled WGS sequence"/>
</dbReference>